<dbReference type="InterPro" id="IPR000064">
    <property type="entry name" value="NLP_P60_dom"/>
</dbReference>
<dbReference type="Gene3D" id="3.90.1720.10">
    <property type="entry name" value="endopeptidase domain like (from Nostoc punctiforme)"/>
    <property type="match status" value="1"/>
</dbReference>
<feature type="domain" description="NlpC/P60" evidence="5">
    <location>
        <begin position="2"/>
        <end position="134"/>
    </location>
</feature>
<organism evidence="6 7">
    <name type="scientific">Erythrobacter litoralis (strain HTCC2594)</name>
    <dbReference type="NCBI Taxonomy" id="314225"/>
    <lineage>
        <taxon>Bacteria</taxon>
        <taxon>Pseudomonadati</taxon>
        <taxon>Pseudomonadota</taxon>
        <taxon>Alphaproteobacteria</taxon>
        <taxon>Sphingomonadales</taxon>
        <taxon>Erythrobacteraceae</taxon>
        <taxon>Erythrobacter/Porphyrobacter group</taxon>
        <taxon>Erythrobacter</taxon>
    </lineage>
</organism>
<evidence type="ECO:0000256" key="3">
    <source>
        <dbReference type="ARBA" id="ARBA00022801"/>
    </source>
</evidence>
<keyword evidence="3" id="KW-0378">Hydrolase</keyword>
<dbReference type="SUPFAM" id="SSF54001">
    <property type="entry name" value="Cysteine proteinases"/>
    <property type="match status" value="1"/>
</dbReference>
<dbReference type="EMBL" id="CP000157">
    <property type="protein sequence ID" value="ABC64885.1"/>
    <property type="molecule type" value="Genomic_DNA"/>
</dbReference>
<keyword evidence="4" id="KW-0788">Thiol protease</keyword>
<reference evidence="7" key="1">
    <citation type="journal article" date="2009" name="J. Bacteriol.">
        <title>Complete genome sequence of Erythrobacter litoralis HTCC2594.</title>
        <authorList>
            <person name="Oh H.M."/>
            <person name="Giovannoni S.J."/>
            <person name="Ferriera S."/>
            <person name="Johnson J."/>
            <person name="Cho J.C."/>
        </authorList>
    </citation>
    <scope>NUCLEOTIDE SEQUENCE [LARGE SCALE GENOMIC DNA]</scope>
    <source>
        <strain evidence="7">HTCC2594</strain>
    </source>
</reference>
<evidence type="ECO:0000259" key="5">
    <source>
        <dbReference type="PROSITE" id="PS51935"/>
    </source>
</evidence>
<dbReference type="eggNOG" id="COG0791">
    <property type="taxonomic scope" value="Bacteria"/>
</dbReference>
<keyword evidence="2" id="KW-0645">Protease</keyword>
<evidence type="ECO:0000256" key="1">
    <source>
        <dbReference type="ARBA" id="ARBA00007074"/>
    </source>
</evidence>
<dbReference type="RefSeq" id="WP_011415707.1">
    <property type="nucleotide sequence ID" value="NC_007722.1"/>
</dbReference>
<keyword evidence="7" id="KW-1185">Reference proteome</keyword>
<evidence type="ECO:0000256" key="4">
    <source>
        <dbReference type="ARBA" id="ARBA00022807"/>
    </source>
</evidence>
<dbReference type="GO" id="GO:0008234">
    <property type="term" value="F:cysteine-type peptidase activity"/>
    <property type="evidence" value="ECO:0007669"/>
    <property type="project" value="UniProtKB-KW"/>
</dbReference>
<protein>
    <recommendedName>
        <fullName evidence="5">NlpC/P60 domain-containing protein</fullName>
    </recommendedName>
</protein>
<proteinExistence type="inferred from homology"/>
<dbReference type="GO" id="GO:0006508">
    <property type="term" value="P:proteolysis"/>
    <property type="evidence" value="ECO:0007669"/>
    <property type="project" value="UniProtKB-KW"/>
</dbReference>
<evidence type="ECO:0000256" key="2">
    <source>
        <dbReference type="ARBA" id="ARBA00022670"/>
    </source>
</evidence>
<dbReference type="InterPro" id="IPR038765">
    <property type="entry name" value="Papain-like_cys_pep_sf"/>
</dbReference>
<dbReference type="Proteomes" id="UP000008808">
    <property type="component" value="Chromosome"/>
</dbReference>
<dbReference type="STRING" id="314225.ELI_13965"/>
<dbReference type="PROSITE" id="PS51935">
    <property type="entry name" value="NLPC_P60"/>
    <property type="match status" value="1"/>
</dbReference>
<evidence type="ECO:0000313" key="6">
    <source>
        <dbReference type="EMBL" id="ABC64885.1"/>
    </source>
</evidence>
<dbReference type="KEGG" id="eli:ELI_13965"/>
<dbReference type="OrthoDB" id="8481272at2"/>
<gene>
    <name evidence="6" type="ordered locus">ELI_13965</name>
</gene>
<dbReference type="Pfam" id="PF00877">
    <property type="entry name" value="NLPC_P60"/>
    <property type="match status" value="1"/>
</dbReference>
<name>Q2N606_ERYLH</name>
<dbReference type="HOGENOM" id="CLU_115301_2_0_5"/>
<accession>Q2N606</accession>
<evidence type="ECO:0000313" key="7">
    <source>
        <dbReference type="Proteomes" id="UP000008808"/>
    </source>
</evidence>
<comment type="similarity">
    <text evidence="1">Belongs to the peptidase C40 family.</text>
</comment>
<sequence>MTTPGEKLADAALRLVGTPYRLHGHEPRFGLDCVGLLVASMRAIGRAISVPDTYRLRNTAIEPLLALAEREDATVAKGRAEPGDVLLVTPGPAQHHILIAADATHFVHAHASLRRVVSMPGPSPWPCQARWRLL</sequence>
<dbReference type="AlphaFoldDB" id="Q2N606"/>